<evidence type="ECO:0008006" key="3">
    <source>
        <dbReference type="Google" id="ProtNLM"/>
    </source>
</evidence>
<keyword evidence="1" id="KW-1133">Transmembrane helix</keyword>
<name>A0A1X7TRR7_AMPQE</name>
<accession>A0A1X7TRR7</accession>
<reference evidence="2" key="1">
    <citation type="submission" date="2017-05" db="UniProtKB">
        <authorList>
            <consortium name="EnsemblMetazoa"/>
        </authorList>
    </citation>
    <scope>IDENTIFICATION</scope>
</reference>
<organism evidence="2">
    <name type="scientific">Amphimedon queenslandica</name>
    <name type="common">Sponge</name>
    <dbReference type="NCBI Taxonomy" id="400682"/>
    <lineage>
        <taxon>Eukaryota</taxon>
        <taxon>Metazoa</taxon>
        <taxon>Porifera</taxon>
        <taxon>Demospongiae</taxon>
        <taxon>Heteroscleromorpha</taxon>
        <taxon>Haplosclerida</taxon>
        <taxon>Niphatidae</taxon>
        <taxon>Amphimedon</taxon>
    </lineage>
</organism>
<feature type="transmembrane region" description="Helical" evidence="1">
    <location>
        <begin position="20"/>
        <end position="35"/>
    </location>
</feature>
<dbReference type="EnsemblMetazoa" id="Aqu2.1.17857_001">
    <property type="protein sequence ID" value="Aqu2.1.17857_001"/>
    <property type="gene ID" value="Aqu2.1.17857"/>
</dbReference>
<dbReference type="AlphaFoldDB" id="A0A1X7TRR7"/>
<dbReference type="InParanoid" id="A0A1X7TRR7"/>
<keyword evidence="1" id="KW-0812">Transmembrane</keyword>
<evidence type="ECO:0000313" key="2">
    <source>
        <dbReference type="EnsemblMetazoa" id="Aqu2.1.17857_001"/>
    </source>
</evidence>
<proteinExistence type="predicted"/>
<keyword evidence="1" id="KW-0472">Membrane</keyword>
<protein>
    <recommendedName>
        <fullName evidence="3">Ion transport domain-containing protein</fullName>
    </recommendedName>
</protein>
<sequence>KNVLYALVKILYVHSKIQEMFPVFLSLFLIIVCATA</sequence>
<evidence type="ECO:0000256" key="1">
    <source>
        <dbReference type="SAM" id="Phobius"/>
    </source>
</evidence>